<comment type="caution">
    <text evidence="1">The sequence shown here is derived from an EMBL/GenBank/DDBJ whole genome shotgun (WGS) entry which is preliminary data.</text>
</comment>
<dbReference type="RefSeq" id="WP_163460913.1">
    <property type="nucleotide sequence ID" value="NZ_JAAAMG010000001.1"/>
</dbReference>
<evidence type="ECO:0000313" key="1">
    <source>
        <dbReference type="EMBL" id="NDW03329.1"/>
    </source>
</evidence>
<reference evidence="1 2" key="1">
    <citation type="submission" date="2020-01" db="EMBL/GenBank/DDBJ databases">
        <title>Jiella pacifica sp. nov.</title>
        <authorList>
            <person name="Xue Z."/>
            <person name="Zhu S."/>
            <person name="Chen J."/>
            <person name="Yang J."/>
        </authorList>
    </citation>
    <scope>NUCLEOTIDE SEQUENCE [LARGE SCALE GENOMIC DNA]</scope>
    <source>
        <strain evidence="1 2">40Bstr34</strain>
    </source>
</reference>
<gene>
    <name evidence="1" type="ORF">GTK09_02715</name>
</gene>
<sequence length="102" mass="11471">MQTIQKRKSFLGKLIVPAMASAVLAYFVVSAKTGQYGSEAKVAFSRQLAVRNAVYSELLAKRDALERRVRAMKDGTLERDMIDENARRALNVARDDEIVILR</sequence>
<name>A0A6N9T055_9HYPH</name>
<organism evidence="1 2">
    <name type="scientific">Jiella pacifica</name>
    <dbReference type="NCBI Taxonomy" id="2696469"/>
    <lineage>
        <taxon>Bacteria</taxon>
        <taxon>Pseudomonadati</taxon>
        <taxon>Pseudomonadota</taxon>
        <taxon>Alphaproteobacteria</taxon>
        <taxon>Hyphomicrobiales</taxon>
        <taxon>Aurantimonadaceae</taxon>
        <taxon>Jiella</taxon>
    </lineage>
</organism>
<dbReference type="Proteomes" id="UP000469011">
    <property type="component" value="Unassembled WGS sequence"/>
</dbReference>
<dbReference type="InterPro" id="IPR007060">
    <property type="entry name" value="FtsL/DivIC"/>
</dbReference>
<protein>
    <submittedName>
        <fullName evidence="1">Septum formation initiator family protein</fullName>
    </submittedName>
</protein>
<dbReference type="AlphaFoldDB" id="A0A6N9T055"/>
<evidence type="ECO:0000313" key="2">
    <source>
        <dbReference type="Proteomes" id="UP000469011"/>
    </source>
</evidence>
<accession>A0A6N9T055</accession>
<keyword evidence="2" id="KW-1185">Reference proteome</keyword>
<proteinExistence type="predicted"/>
<dbReference type="Pfam" id="PF04977">
    <property type="entry name" value="DivIC"/>
    <property type="match status" value="1"/>
</dbReference>
<dbReference type="EMBL" id="JAAAMG010000001">
    <property type="protein sequence ID" value="NDW03329.1"/>
    <property type="molecule type" value="Genomic_DNA"/>
</dbReference>